<name>A0A7R8WBU1_9CRUS</name>
<dbReference type="InterPro" id="IPR043360">
    <property type="entry name" value="PP2B"/>
</dbReference>
<dbReference type="GO" id="GO:0033192">
    <property type="term" value="F:calmodulin-dependent protein phosphatase activity"/>
    <property type="evidence" value="ECO:0007669"/>
    <property type="project" value="InterPro"/>
</dbReference>
<dbReference type="PANTHER" id="PTHR45673">
    <property type="entry name" value="SERINE/THREONINE-PROTEIN PHOSPHATASE 2B CATALYTIC SUBUNIT 1-RELATED"/>
    <property type="match status" value="1"/>
</dbReference>
<proteinExistence type="predicted"/>
<evidence type="ECO:0000256" key="1">
    <source>
        <dbReference type="SAM" id="MobiDB-lite"/>
    </source>
</evidence>
<organism evidence="2">
    <name type="scientific">Cyprideis torosa</name>
    <dbReference type="NCBI Taxonomy" id="163714"/>
    <lineage>
        <taxon>Eukaryota</taxon>
        <taxon>Metazoa</taxon>
        <taxon>Ecdysozoa</taxon>
        <taxon>Arthropoda</taxon>
        <taxon>Crustacea</taxon>
        <taxon>Oligostraca</taxon>
        <taxon>Ostracoda</taxon>
        <taxon>Podocopa</taxon>
        <taxon>Podocopida</taxon>
        <taxon>Cytherocopina</taxon>
        <taxon>Cytheroidea</taxon>
        <taxon>Cytherideidae</taxon>
        <taxon>Cyprideis</taxon>
    </lineage>
</organism>
<protein>
    <submittedName>
        <fullName evidence="2">Uncharacterized protein</fullName>
    </submittedName>
</protein>
<dbReference type="GO" id="GO:0097720">
    <property type="term" value="P:calcineurin-mediated signaling"/>
    <property type="evidence" value="ECO:0007669"/>
    <property type="project" value="InterPro"/>
</dbReference>
<dbReference type="OrthoDB" id="5593063at2759"/>
<sequence>MRWTMPNFMDVFTWSLPFVGEKVTEMLVNVLNICTDEELETEEGGTPSDDENQMERYPKSRCRGKPVRMATIPKHVQLTVHPRQYPLFEDNPLQSLVKASAHR</sequence>
<gene>
    <name evidence="2" type="ORF">CTOB1V02_LOCUS6617</name>
</gene>
<dbReference type="AlphaFoldDB" id="A0A7R8WBU1"/>
<dbReference type="SUPFAM" id="SSF56300">
    <property type="entry name" value="Metallo-dependent phosphatases"/>
    <property type="match status" value="1"/>
</dbReference>
<reference evidence="2" key="1">
    <citation type="submission" date="2020-11" db="EMBL/GenBank/DDBJ databases">
        <authorList>
            <person name="Tran Van P."/>
        </authorList>
    </citation>
    <scope>NUCLEOTIDE SEQUENCE</scope>
</reference>
<feature type="compositionally biased region" description="Acidic residues" evidence="1">
    <location>
        <begin position="37"/>
        <end position="52"/>
    </location>
</feature>
<dbReference type="InterPro" id="IPR029052">
    <property type="entry name" value="Metallo-depent_PP-like"/>
</dbReference>
<dbReference type="Gene3D" id="3.60.21.10">
    <property type="match status" value="1"/>
</dbReference>
<evidence type="ECO:0000313" key="2">
    <source>
        <dbReference type="EMBL" id="CAD7228739.1"/>
    </source>
</evidence>
<accession>A0A7R8WBU1</accession>
<dbReference type="EMBL" id="OB661677">
    <property type="protein sequence ID" value="CAD7228739.1"/>
    <property type="molecule type" value="Genomic_DNA"/>
</dbReference>
<feature type="region of interest" description="Disordered" evidence="1">
    <location>
        <begin position="37"/>
        <end position="63"/>
    </location>
</feature>